<evidence type="ECO:0000313" key="3">
    <source>
        <dbReference type="Proteomes" id="UP000427716"/>
    </source>
</evidence>
<dbReference type="Proteomes" id="UP000427716">
    <property type="component" value="Chromosome"/>
</dbReference>
<dbReference type="AlphaFoldDB" id="A0A6I6D371"/>
<name>A0A6I6D371_9GAMM</name>
<evidence type="ECO:0000259" key="1">
    <source>
        <dbReference type="Pfam" id="PF07238"/>
    </source>
</evidence>
<dbReference type="RefSeq" id="WP_156574102.1">
    <property type="nucleotide sequence ID" value="NZ_CP046415.1"/>
</dbReference>
<protein>
    <recommendedName>
        <fullName evidence="1">PilZ domain-containing protein</fullName>
    </recommendedName>
</protein>
<dbReference type="InterPro" id="IPR009875">
    <property type="entry name" value="PilZ_domain"/>
</dbReference>
<evidence type="ECO:0000313" key="2">
    <source>
        <dbReference type="EMBL" id="QGT78625.1"/>
    </source>
</evidence>
<proteinExistence type="predicted"/>
<dbReference type="Pfam" id="PF07238">
    <property type="entry name" value="PilZ"/>
    <property type="match status" value="1"/>
</dbReference>
<dbReference type="SUPFAM" id="SSF141371">
    <property type="entry name" value="PilZ domain-like"/>
    <property type="match status" value="1"/>
</dbReference>
<dbReference type="EMBL" id="CP046415">
    <property type="protein sequence ID" value="QGT78625.1"/>
    <property type="molecule type" value="Genomic_DNA"/>
</dbReference>
<gene>
    <name evidence="2" type="ORF">GM160_06775</name>
</gene>
<sequence length="123" mass="13812">MITQRRFARVEIPLPVRVRCPEKTLRGTILDVSLKGILIELETAGSLTDDCVAEPLNIEILSDPDQTVLVELTARIIRESNRCVALAWSSIELDALTHLRELLQANGVEEHQLSRELSELLDD</sequence>
<dbReference type="GO" id="GO:0035438">
    <property type="term" value="F:cyclic-di-GMP binding"/>
    <property type="evidence" value="ECO:0007669"/>
    <property type="project" value="InterPro"/>
</dbReference>
<keyword evidence="3" id="KW-1185">Reference proteome</keyword>
<dbReference type="KEGG" id="ghl:GM160_06775"/>
<reference evidence="2 3" key="1">
    <citation type="submission" date="2019-11" db="EMBL/GenBank/DDBJ databases">
        <authorList>
            <person name="Zhang J."/>
            <person name="Sun C."/>
        </authorList>
    </citation>
    <scope>NUCLEOTIDE SEQUENCE [LARGE SCALE GENOMIC DNA]</scope>
    <source>
        <strain evidence="3">sp2</strain>
    </source>
</reference>
<dbReference type="Gene3D" id="2.40.10.220">
    <property type="entry name" value="predicted glycosyltransferase like domains"/>
    <property type="match status" value="1"/>
</dbReference>
<feature type="domain" description="PilZ" evidence="1">
    <location>
        <begin position="4"/>
        <end position="104"/>
    </location>
</feature>
<accession>A0A6I6D371</accession>
<organism evidence="2 3">
    <name type="scientific">Guyparkeria halophila</name>
    <dbReference type="NCBI Taxonomy" id="47960"/>
    <lineage>
        <taxon>Bacteria</taxon>
        <taxon>Pseudomonadati</taxon>
        <taxon>Pseudomonadota</taxon>
        <taxon>Gammaproteobacteria</taxon>
        <taxon>Chromatiales</taxon>
        <taxon>Thioalkalibacteraceae</taxon>
        <taxon>Guyparkeria</taxon>
    </lineage>
</organism>